<keyword evidence="6 12" id="KW-0812">Transmembrane</keyword>
<keyword evidence="10" id="KW-0408">Iron</keyword>
<keyword evidence="14" id="KW-1185">Reference proteome</keyword>
<keyword evidence="8" id="KW-0249">Electron transport</keyword>
<evidence type="ECO:0000256" key="10">
    <source>
        <dbReference type="ARBA" id="ARBA00023004"/>
    </source>
</evidence>
<evidence type="ECO:0000256" key="2">
    <source>
        <dbReference type="ARBA" id="ARBA00007543"/>
    </source>
</evidence>
<keyword evidence="3" id="KW-0813">Transport</keyword>
<protein>
    <submittedName>
        <fullName evidence="13">Cytochrome c oxidase assembly protein</fullName>
    </submittedName>
</protein>
<dbReference type="GO" id="GO:0005886">
    <property type="term" value="C:plasma membrane"/>
    <property type="evidence" value="ECO:0007669"/>
    <property type="project" value="UniProtKB-SubCell"/>
</dbReference>
<evidence type="ECO:0000256" key="3">
    <source>
        <dbReference type="ARBA" id="ARBA00022448"/>
    </source>
</evidence>
<keyword evidence="5" id="KW-0349">Heme</keyword>
<feature type="transmembrane region" description="Helical" evidence="12">
    <location>
        <begin position="119"/>
        <end position="140"/>
    </location>
</feature>
<keyword evidence="11 12" id="KW-0472">Membrane</keyword>
<evidence type="ECO:0000256" key="1">
    <source>
        <dbReference type="ARBA" id="ARBA00004651"/>
    </source>
</evidence>
<evidence type="ECO:0000256" key="9">
    <source>
        <dbReference type="ARBA" id="ARBA00022989"/>
    </source>
</evidence>
<dbReference type="GO" id="GO:0019646">
    <property type="term" value="P:aerobic electron transport chain"/>
    <property type="evidence" value="ECO:0007669"/>
    <property type="project" value="TreeGrafter"/>
</dbReference>
<comment type="similarity">
    <text evidence="2">Belongs to the cytochrome ubiquinol oxidase subunit 2 family.</text>
</comment>
<dbReference type="InterPro" id="IPR003317">
    <property type="entry name" value="Cyt-d_oxidase_su2"/>
</dbReference>
<feature type="transmembrane region" description="Helical" evidence="12">
    <location>
        <begin position="160"/>
        <end position="183"/>
    </location>
</feature>
<evidence type="ECO:0000256" key="6">
    <source>
        <dbReference type="ARBA" id="ARBA00022692"/>
    </source>
</evidence>
<accession>A0A9W6UHH1</accession>
<evidence type="ECO:0000256" key="12">
    <source>
        <dbReference type="SAM" id="Phobius"/>
    </source>
</evidence>
<keyword evidence="4" id="KW-1003">Cell membrane</keyword>
<dbReference type="GO" id="GO:0009055">
    <property type="term" value="F:electron transfer activity"/>
    <property type="evidence" value="ECO:0007669"/>
    <property type="project" value="TreeGrafter"/>
</dbReference>
<reference evidence="13" key="1">
    <citation type="submission" date="2023-02" db="EMBL/GenBank/DDBJ databases">
        <title>Nocardiopsis ansamitocini NBRC 112285.</title>
        <authorList>
            <person name="Ichikawa N."/>
            <person name="Sato H."/>
            <person name="Tonouchi N."/>
        </authorList>
    </citation>
    <scope>NUCLEOTIDE SEQUENCE</scope>
    <source>
        <strain evidence="13">NBRC 112285</strain>
    </source>
</reference>
<sequence length="343" mass="37048">MDLALIWFLAIAVLWTGYFILEGFDFGVGTLLPFLGRTNTDRRVMINSIGPVWDGNEVWVITAGGAMLAAFPAWYASLFSGFYLPLLLILVALIVRGVAFEYRAKVDDDRWRARWDQAIFWGSAVPALLWGVAFANIVRGVEMGPDQIVTASLLDLLNPYALLGGLTTLSMFTLHGAVFLTLKTDGEVRVLARRAVGRVALVALPAAIVFLAWTQAAYGKPWTLPLALGAALALAAGVWLAVRGREGWSFTSTAVAIAAATVLLFGSVFPDVLPSTTDPAYSLTIANASSADYTLTLMSWVALVALPVVIGYQSWSYWVFRKRVTREHIEPTPAYGGSAPSAG</sequence>
<feature type="transmembrane region" description="Helical" evidence="12">
    <location>
        <begin position="82"/>
        <end position="99"/>
    </location>
</feature>
<feature type="transmembrane region" description="Helical" evidence="12">
    <location>
        <begin position="6"/>
        <end position="35"/>
    </location>
</feature>
<name>A0A9W6UHH1_9ACTN</name>
<evidence type="ECO:0000256" key="7">
    <source>
        <dbReference type="ARBA" id="ARBA00022723"/>
    </source>
</evidence>
<evidence type="ECO:0000313" key="14">
    <source>
        <dbReference type="Proteomes" id="UP001165092"/>
    </source>
</evidence>
<dbReference type="AlphaFoldDB" id="A0A9W6UHH1"/>
<feature type="transmembrane region" description="Helical" evidence="12">
    <location>
        <begin position="293"/>
        <end position="312"/>
    </location>
</feature>
<feature type="transmembrane region" description="Helical" evidence="12">
    <location>
        <begin position="254"/>
        <end position="273"/>
    </location>
</feature>
<evidence type="ECO:0000256" key="4">
    <source>
        <dbReference type="ARBA" id="ARBA00022475"/>
    </source>
</evidence>
<dbReference type="GO" id="GO:0046872">
    <property type="term" value="F:metal ion binding"/>
    <property type="evidence" value="ECO:0007669"/>
    <property type="project" value="UniProtKB-KW"/>
</dbReference>
<dbReference type="Pfam" id="PF02322">
    <property type="entry name" value="Cyt_bd_oxida_II"/>
    <property type="match status" value="1"/>
</dbReference>
<dbReference type="GO" id="GO:0070069">
    <property type="term" value="C:cytochrome complex"/>
    <property type="evidence" value="ECO:0007669"/>
    <property type="project" value="TreeGrafter"/>
</dbReference>
<keyword evidence="7" id="KW-0479">Metal-binding</keyword>
<dbReference type="RefSeq" id="WP_285757462.1">
    <property type="nucleotide sequence ID" value="NZ_BSQG01000001.1"/>
</dbReference>
<evidence type="ECO:0000256" key="5">
    <source>
        <dbReference type="ARBA" id="ARBA00022617"/>
    </source>
</evidence>
<dbReference type="NCBIfam" id="TIGR00203">
    <property type="entry name" value="cydB"/>
    <property type="match status" value="1"/>
</dbReference>
<organism evidence="13 14">
    <name type="scientific">Nocardiopsis ansamitocini</name>
    <dbReference type="NCBI Taxonomy" id="1670832"/>
    <lineage>
        <taxon>Bacteria</taxon>
        <taxon>Bacillati</taxon>
        <taxon>Actinomycetota</taxon>
        <taxon>Actinomycetes</taxon>
        <taxon>Streptosporangiales</taxon>
        <taxon>Nocardiopsidaceae</taxon>
        <taxon>Nocardiopsis</taxon>
    </lineage>
</organism>
<dbReference type="GO" id="GO:0016682">
    <property type="term" value="F:oxidoreductase activity, acting on diphenols and related substances as donors, oxygen as acceptor"/>
    <property type="evidence" value="ECO:0007669"/>
    <property type="project" value="TreeGrafter"/>
</dbReference>
<dbReference type="Proteomes" id="UP001165092">
    <property type="component" value="Unassembled WGS sequence"/>
</dbReference>
<dbReference type="PANTHER" id="PTHR43141">
    <property type="entry name" value="CYTOCHROME BD2 SUBUNIT II"/>
    <property type="match status" value="1"/>
</dbReference>
<dbReference type="EMBL" id="BSQG01000001">
    <property type="protein sequence ID" value="GLU46624.1"/>
    <property type="molecule type" value="Genomic_DNA"/>
</dbReference>
<comment type="caution">
    <text evidence="13">The sequence shown here is derived from an EMBL/GenBank/DDBJ whole genome shotgun (WGS) entry which is preliminary data.</text>
</comment>
<dbReference type="PANTHER" id="PTHR43141:SF5">
    <property type="entry name" value="CYTOCHROME BD-I UBIQUINOL OXIDASE SUBUNIT 2"/>
    <property type="match status" value="1"/>
</dbReference>
<evidence type="ECO:0000313" key="13">
    <source>
        <dbReference type="EMBL" id="GLU46624.1"/>
    </source>
</evidence>
<proteinExistence type="inferred from homology"/>
<evidence type="ECO:0000256" key="8">
    <source>
        <dbReference type="ARBA" id="ARBA00022982"/>
    </source>
</evidence>
<keyword evidence="9 12" id="KW-1133">Transmembrane helix</keyword>
<evidence type="ECO:0000256" key="11">
    <source>
        <dbReference type="ARBA" id="ARBA00023136"/>
    </source>
</evidence>
<feature type="transmembrane region" description="Helical" evidence="12">
    <location>
        <begin position="195"/>
        <end position="216"/>
    </location>
</feature>
<feature type="transmembrane region" description="Helical" evidence="12">
    <location>
        <begin position="222"/>
        <end position="242"/>
    </location>
</feature>
<dbReference type="PIRSF" id="PIRSF000267">
    <property type="entry name" value="Cyt_oxidse_sub2"/>
    <property type="match status" value="1"/>
</dbReference>
<gene>
    <name evidence="13" type="primary">cydB</name>
    <name evidence="13" type="ORF">Nans01_09750</name>
</gene>
<comment type="subcellular location">
    <subcellularLocation>
        <location evidence="1">Cell membrane</location>
        <topology evidence="1">Multi-pass membrane protein</topology>
    </subcellularLocation>
</comment>